<evidence type="ECO:0000256" key="5">
    <source>
        <dbReference type="ARBA" id="ARBA00022989"/>
    </source>
</evidence>
<comment type="similarity">
    <text evidence="7">Belongs to the binding-protein-dependent transport system permease family.</text>
</comment>
<dbReference type="InterPro" id="IPR035906">
    <property type="entry name" value="MetI-like_sf"/>
</dbReference>
<feature type="transmembrane region" description="Helical" evidence="7">
    <location>
        <begin position="83"/>
        <end position="106"/>
    </location>
</feature>
<dbReference type="AlphaFoldDB" id="A0A9W6P835"/>
<keyword evidence="10" id="KW-1185">Reference proteome</keyword>
<evidence type="ECO:0000256" key="4">
    <source>
        <dbReference type="ARBA" id="ARBA00022692"/>
    </source>
</evidence>
<evidence type="ECO:0000256" key="3">
    <source>
        <dbReference type="ARBA" id="ARBA00022475"/>
    </source>
</evidence>
<dbReference type="EMBL" id="BSQG01000005">
    <property type="protein sequence ID" value="GLU48742.1"/>
    <property type="molecule type" value="Genomic_DNA"/>
</dbReference>
<keyword evidence="3" id="KW-1003">Cell membrane</keyword>
<keyword evidence="5 7" id="KW-1133">Transmembrane helix</keyword>
<evidence type="ECO:0000313" key="10">
    <source>
        <dbReference type="Proteomes" id="UP001165092"/>
    </source>
</evidence>
<protein>
    <submittedName>
        <fullName evidence="9">ABC transporter permease</fullName>
    </submittedName>
</protein>
<dbReference type="InterPro" id="IPR000515">
    <property type="entry name" value="MetI-like"/>
</dbReference>
<name>A0A9W6P835_9ACTN</name>
<feature type="domain" description="ABC transmembrane type-1" evidence="8">
    <location>
        <begin position="75"/>
        <end position="255"/>
    </location>
</feature>
<dbReference type="RefSeq" id="WP_285760224.1">
    <property type="nucleotide sequence ID" value="NZ_BSQG01000005.1"/>
</dbReference>
<sequence length="266" mass="28163">MSHSTAPTGRATAPRTGLRRLAGAPGFAPLVMLVGLVAVWQVCVRVLDVPFYLLPAPSDIWTAGVDNWGLLWSNALVTLAETLVGFALSAVVGVLLAVVMVAWPLAGRALYPVLVASQVIPKVAIAPLFVVWIGTGVTTSSLIAFVMAFFPVVVNATQGLNSVSEGSLHLMRSMGASQWQVFRYLRLPSALPFIITGLQLAIAFAIVGAIVGEFVGSDSGLGYLLIVTQGNLMTDTLFAALVVLTAMGLLLYYGVELLGRLVIRWK</sequence>
<dbReference type="CDD" id="cd06261">
    <property type="entry name" value="TM_PBP2"/>
    <property type="match status" value="1"/>
</dbReference>
<feature type="transmembrane region" description="Helical" evidence="7">
    <location>
        <begin position="21"/>
        <end position="42"/>
    </location>
</feature>
<feature type="transmembrane region" description="Helical" evidence="7">
    <location>
        <begin position="184"/>
        <end position="212"/>
    </location>
</feature>
<evidence type="ECO:0000256" key="1">
    <source>
        <dbReference type="ARBA" id="ARBA00004651"/>
    </source>
</evidence>
<feature type="transmembrane region" description="Helical" evidence="7">
    <location>
        <begin position="232"/>
        <end position="255"/>
    </location>
</feature>
<evidence type="ECO:0000256" key="7">
    <source>
        <dbReference type="RuleBase" id="RU363032"/>
    </source>
</evidence>
<dbReference type="SUPFAM" id="SSF161098">
    <property type="entry name" value="MetI-like"/>
    <property type="match status" value="1"/>
</dbReference>
<evidence type="ECO:0000313" key="9">
    <source>
        <dbReference type="EMBL" id="GLU48742.1"/>
    </source>
</evidence>
<dbReference type="PANTHER" id="PTHR30151:SF20">
    <property type="entry name" value="ABC TRANSPORTER PERMEASE PROTEIN HI_0355-RELATED"/>
    <property type="match status" value="1"/>
</dbReference>
<comment type="subcellular location">
    <subcellularLocation>
        <location evidence="1 7">Cell membrane</location>
        <topology evidence="1 7">Multi-pass membrane protein</topology>
    </subcellularLocation>
</comment>
<comment type="caution">
    <text evidence="9">The sequence shown here is derived from an EMBL/GenBank/DDBJ whole genome shotgun (WGS) entry which is preliminary data.</text>
</comment>
<evidence type="ECO:0000256" key="2">
    <source>
        <dbReference type="ARBA" id="ARBA00022448"/>
    </source>
</evidence>
<keyword evidence="6 7" id="KW-0472">Membrane</keyword>
<feature type="transmembrane region" description="Helical" evidence="7">
    <location>
        <begin position="113"/>
        <end position="135"/>
    </location>
</feature>
<proteinExistence type="inferred from homology"/>
<keyword evidence="4 7" id="KW-0812">Transmembrane</keyword>
<dbReference type="Proteomes" id="UP001165092">
    <property type="component" value="Unassembled WGS sequence"/>
</dbReference>
<dbReference type="GO" id="GO:0005886">
    <property type="term" value="C:plasma membrane"/>
    <property type="evidence" value="ECO:0007669"/>
    <property type="project" value="UniProtKB-SubCell"/>
</dbReference>
<dbReference type="PROSITE" id="PS50928">
    <property type="entry name" value="ABC_TM1"/>
    <property type="match status" value="1"/>
</dbReference>
<reference evidence="9" key="1">
    <citation type="submission" date="2023-02" db="EMBL/GenBank/DDBJ databases">
        <title>Nocardiopsis ansamitocini NBRC 112285.</title>
        <authorList>
            <person name="Ichikawa N."/>
            <person name="Sato H."/>
            <person name="Tonouchi N."/>
        </authorList>
    </citation>
    <scope>NUCLEOTIDE SEQUENCE</scope>
    <source>
        <strain evidence="9">NBRC 112285</strain>
    </source>
</reference>
<gene>
    <name evidence="9" type="primary">ssuC</name>
    <name evidence="9" type="ORF">Nans01_30930</name>
</gene>
<evidence type="ECO:0000259" key="8">
    <source>
        <dbReference type="PROSITE" id="PS50928"/>
    </source>
</evidence>
<dbReference type="Gene3D" id="1.10.3720.10">
    <property type="entry name" value="MetI-like"/>
    <property type="match status" value="1"/>
</dbReference>
<dbReference type="PANTHER" id="PTHR30151">
    <property type="entry name" value="ALKANE SULFONATE ABC TRANSPORTER-RELATED, MEMBRANE SUBUNIT"/>
    <property type="match status" value="1"/>
</dbReference>
<dbReference type="GO" id="GO:0055085">
    <property type="term" value="P:transmembrane transport"/>
    <property type="evidence" value="ECO:0007669"/>
    <property type="project" value="InterPro"/>
</dbReference>
<accession>A0A9W6P835</accession>
<feature type="transmembrane region" description="Helical" evidence="7">
    <location>
        <begin position="141"/>
        <end position="163"/>
    </location>
</feature>
<dbReference type="Pfam" id="PF00528">
    <property type="entry name" value="BPD_transp_1"/>
    <property type="match status" value="1"/>
</dbReference>
<organism evidence="9 10">
    <name type="scientific">Nocardiopsis ansamitocini</name>
    <dbReference type="NCBI Taxonomy" id="1670832"/>
    <lineage>
        <taxon>Bacteria</taxon>
        <taxon>Bacillati</taxon>
        <taxon>Actinomycetota</taxon>
        <taxon>Actinomycetes</taxon>
        <taxon>Streptosporangiales</taxon>
        <taxon>Nocardiopsidaceae</taxon>
        <taxon>Nocardiopsis</taxon>
    </lineage>
</organism>
<keyword evidence="2 7" id="KW-0813">Transport</keyword>
<evidence type="ECO:0000256" key="6">
    <source>
        <dbReference type="ARBA" id="ARBA00023136"/>
    </source>
</evidence>